<dbReference type="EMBL" id="JAVFWL010000004">
    <property type="protein sequence ID" value="KAK6747990.1"/>
    <property type="molecule type" value="Genomic_DNA"/>
</dbReference>
<proteinExistence type="predicted"/>
<reference evidence="1 2" key="1">
    <citation type="submission" date="2023-08" db="EMBL/GenBank/DDBJ databases">
        <title>A Necator americanus chromosomal reference genome.</title>
        <authorList>
            <person name="Ilik V."/>
            <person name="Petrzelkova K.J."/>
            <person name="Pardy F."/>
            <person name="Fuh T."/>
            <person name="Niatou-Singa F.S."/>
            <person name="Gouil Q."/>
            <person name="Baker L."/>
            <person name="Ritchie M.E."/>
            <person name="Jex A.R."/>
            <person name="Gazzola D."/>
            <person name="Li H."/>
            <person name="Toshio Fujiwara R."/>
            <person name="Zhan B."/>
            <person name="Aroian R.V."/>
            <person name="Pafco B."/>
            <person name="Schwarz E.M."/>
        </authorList>
    </citation>
    <scope>NUCLEOTIDE SEQUENCE [LARGE SCALE GENOMIC DNA]</scope>
    <source>
        <strain evidence="1 2">Aroian</strain>
        <tissue evidence="1">Whole animal</tissue>
    </source>
</reference>
<evidence type="ECO:0000313" key="1">
    <source>
        <dbReference type="EMBL" id="KAK6747990.1"/>
    </source>
</evidence>
<gene>
    <name evidence="1" type="primary">Necator_chrIV.g14208</name>
    <name evidence="1" type="ORF">RB195_000914</name>
</gene>
<keyword evidence="2" id="KW-1185">Reference proteome</keyword>
<protein>
    <submittedName>
        <fullName evidence="1">Uncharacterized protein</fullName>
    </submittedName>
</protein>
<organism evidence="1 2">
    <name type="scientific">Necator americanus</name>
    <name type="common">Human hookworm</name>
    <dbReference type="NCBI Taxonomy" id="51031"/>
    <lineage>
        <taxon>Eukaryota</taxon>
        <taxon>Metazoa</taxon>
        <taxon>Ecdysozoa</taxon>
        <taxon>Nematoda</taxon>
        <taxon>Chromadorea</taxon>
        <taxon>Rhabditida</taxon>
        <taxon>Rhabditina</taxon>
        <taxon>Rhabditomorpha</taxon>
        <taxon>Strongyloidea</taxon>
        <taxon>Ancylostomatidae</taxon>
        <taxon>Bunostominae</taxon>
        <taxon>Necator</taxon>
    </lineage>
</organism>
<comment type="caution">
    <text evidence="1">The sequence shown here is derived from an EMBL/GenBank/DDBJ whole genome shotgun (WGS) entry which is preliminary data.</text>
</comment>
<dbReference type="Proteomes" id="UP001303046">
    <property type="component" value="Unassembled WGS sequence"/>
</dbReference>
<name>A0ABR1DDK1_NECAM</name>
<evidence type="ECO:0000313" key="2">
    <source>
        <dbReference type="Proteomes" id="UP001303046"/>
    </source>
</evidence>
<sequence length="102" mass="11255">MRLHCLSHGNFLYWADIRDSRSIAATTLTPYSDGTSALCAWRPANSQAIKAALFFPATSSLPNAICACTLSETYELFEIAAAALLRLFPGRYCMLVGFILRF</sequence>
<accession>A0ABR1DDK1</accession>